<organism evidence="1 2">
    <name type="scientific">Atlanticothrix silvestris CENA357</name>
    <dbReference type="NCBI Taxonomy" id="1725252"/>
    <lineage>
        <taxon>Bacteria</taxon>
        <taxon>Bacillati</taxon>
        <taxon>Cyanobacteriota</taxon>
        <taxon>Cyanophyceae</taxon>
        <taxon>Nostocales</taxon>
        <taxon>Nodulariaceae</taxon>
        <taxon>Atlanticothrix</taxon>
        <taxon>Atlanticothrix silvestris</taxon>
    </lineage>
</organism>
<protein>
    <submittedName>
        <fullName evidence="1">Uncharacterized protein</fullName>
    </submittedName>
</protein>
<evidence type="ECO:0000313" key="1">
    <source>
        <dbReference type="EMBL" id="MBH8554043.1"/>
    </source>
</evidence>
<comment type="caution">
    <text evidence="1">The sequence shown here is derived from an EMBL/GenBank/DDBJ whole genome shotgun (WGS) entry which is preliminary data.</text>
</comment>
<sequence>MSHFLTLVIVAHTEPNPSKKAQELMMPYFEADEDNPSLQAKCDGFVIGGQYDGILWGKEQHYNLNPEEFQRRYGLDIVQLEDNIRPISTLAPDLVSYAIVTPDGKWHDCEGKSDGEWLQEFRSLLQQHQEKMIAAIDCHC</sequence>
<reference evidence="1 2" key="1">
    <citation type="journal article" date="2021" name="Int. J. Syst. Evol. Microbiol.">
        <title>Amazonocrinis nigriterrae gen. nov., sp. nov., Atlanticothrix silvestris gen. nov., sp. nov. and Dendronalium phyllosphericum gen. nov., sp. nov., nostocacean cyanobacteria from Brazilian environments.</title>
        <authorList>
            <person name="Alvarenga D.O."/>
            <person name="Andreote A.P.D."/>
            <person name="Branco L.H.Z."/>
            <person name="Delbaje E."/>
            <person name="Cruz R.B."/>
            <person name="Varani A.M."/>
            <person name="Fiore M.F."/>
        </authorList>
    </citation>
    <scope>NUCLEOTIDE SEQUENCE [LARGE SCALE GENOMIC DNA]</scope>
    <source>
        <strain evidence="1 2">CENA357</strain>
    </source>
</reference>
<dbReference type="EMBL" id="JAECZB010000055">
    <property type="protein sequence ID" value="MBH8554043.1"/>
    <property type="molecule type" value="Genomic_DNA"/>
</dbReference>
<dbReference type="RefSeq" id="WP_214440304.1">
    <property type="nucleotide sequence ID" value="NZ_JAECZB010000055.1"/>
</dbReference>
<gene>
    <name evidence="1" type="ORF">I8751_17050</name>
</gene>
<name>A0A8J7HK28_9CYAN</name>
<accession>A0A8J7HK28</accession>
<keyword evidence="2" id="KW-1185">Reference proteome</keyword>
<proteinExistence type="predicted"/>
<evidence type="ECO:0000313" key="2">
    <source>
        <dbReference type="Proteomes" id="UP000599391"/>
    </source>
</evidence>
<dbReference type="AlphaFoldDB" id="A0A8J7HK28"/>
<dbReference type="Proteomes" id="UP000599391">
    <property type="component" value="Unassembled WGS sequence"/>
</dbReference>